<comment type="subcellular location">
    <subcellularLocation>
        <location evidence="1">Cell membrane</location>
        <topology evidence="1">Peripheral membrane protein</topology>
    </subcellularLocation>
</comment>
<dbReference type="AlphaFoldDB" id="A0A2G6E6L1"/>
<evidence type="ECO:0000313" key="15">
    <source>
        <dbReference type="EMBL" id="PID57720.1"/>
    </source>
</evidence>
<dbReference type="EMBL" id="PDPS01000025">
    <property type="protein sequence ID" value="PID57720.1"/>
    <property type="molecule type" value="Genomic_DNA"/>
</dbReference>
<dbReference type="Proteomes" id="UP000229740">
    <property type="component" value="Unassembled WGS sequence"/>
</dbReference>
<dbReference type="GO" id="GO:0005524">
    <property type="term" value="F:ATP binding"/>
    <property type="evidence" value="ECO:0007669"/>
    <property type="project" value="UniProtKB-KW"/>
</dbReference>
<dbReference type="SUPFAM" id="SSF52540">
    <property type="entry name" value="P-loop containing nucleoside triphosphate hydrolases"/>
    <property type="match status" value="1"/>
</dbReference>
<keyword evidence="6 15" id="KW-0067">ATP-binding</keyword>
<organism evidence="15 16">
    <name type="scientific">candidate division KSB3 bacterium</name>
    <dbReference type="NCBI Taxonomy" id="2044937"/>
    <lineage>
        <taxon>Bacteria</taxon>
        <taxon>candidate division KSB3</taxon>
    </lineage>
</organism>
<evidence type="ECO:0000256" key="6">
    <source>
        <dbReference type="ARBA" id="ARBA00022840"/>
    </source>
</evidence>
<dbReference type="GO" id="GO:0005886">
    <property type="term" value="C:plasma membrane"/>
    <property type="evidence" value="ECO:0007669"/>
    <property type="project" value="UniProtKB-SubCell"/>
</dbReference>
<gene>
    <name evidence="15" type="ORF">CSB45_05670</name>
</gene>
<dbReference type="InterPro" id="IPR003593">
    <property type="entry name" value="AAA+_ATPase"/>
</dbReference>
<name>A0A2G6E6L1_9BACT</name>
<dbReference type="GO" id="GO:0015833">
    <property type="term" value="P:peptide transport"/>
    <property type="evidence" value="ECO:0007669"/>
    <property type="project" value="InterPro"/>
</dbReference>
<dbReference type="PROSITE" id="PS50893">
    <property type="entry name" value="ABC_TRANSPORTER_2"/>
    <property type="match status" value="1"/>
</dbReference>
<evidence type="ECO:0000256" key="2">
    <source>
        <dbReference type="ARBA" id="ARBA00005417"/>
    </source>
</evidence>
<evidence type="ECO:0000256" key="10">
    <source>
        <dbReference type="ARBA" id="ARBA00038669"/>
    </source>
</evidence>
<dbReference type="Pfam" id="PF00005">
    <property type="entry name" value="ABC_tran"/>
    <property type="match status" value="1"/>
</dbReference>
<evidence type="ECO:0000256" key="8">
    <source>
        <dbReference type="ARBA" id="ARBA00023065"/>
    </source>
</evidence>
<feature type="domain" description="ABC transporter" evidence="14">
    <location>
        <begin position="2"/>
        <end position="248"/>
    </location>
</feature>
<keyword evidence="4" id="KW-1003">Cell membrane</keyword>
<evidence type="ECO:0000256" key="4">
    <source>
        <dbReference type="ARBA" id="ARBA00022475"/>
    </source>
</evidence>
<dbReference type="InterPro" id="IPR003439">
    <property type="entry name" value="ABC_transporter-like_ATP-bd"/>
</dbReference>
<dbReference type="InterPro" id="IPR050388">
    <property type="entry name" value="ABC_Ni/Peptide_Import"/>
</dbReference>
<dbReference type="GO" id="GO:0016887">
    <property type="term" value="F:ATP hydrolysis activity"/>
    <property type="evidence" value="ECO:0007669"/>
    <property type="project" value="InterPro"/>
</dbReference>
<keyword evidence="8" id="KW-0406">Ion transport</keyword>
<reference evidence="15 16" key="1">
    <citation type="submission" date="2017-10" db="EMBL/GenBank/DDBJ databases">
        <title>Novel microbial diversity and functional potential in the marine mammal oral microbiome.</title>
        <authorList>
            <person name="Dudek N.K."/>
            <person name="Sun C.L."/>
            <person name="Burstein D."/>
            <person name="Kantor R.S."/>
            <person name="Aliaga Goltsman D.S."/>
            <person name="Bik E.M."/>
            <person name="Thomas B.C."/>
            <person name="Banfield J.F."/>
            <person name="Relman D.A."/>
        </authorList>
    </citation>
    <scope>NUCLEOTIDE SEQUENCE [LARGE SCALE GENOMIC DNA]</scope>
    <source>
        <strain evidence="15">DOLZORAL124_49_17</strain>
    </source>
</reference>
<comment type="similarity">
    <text evidence="2">Belongs to the ABC transporter superfamily.</text>
</comment>
<dbReference type="PANTHER" id="PTHR43297">
    <property type="entry name" value="OLIGOPEPTIDE TRANSPORT ATP-BINDING PROTEIN APPD"/>
    <property type="match status" value="1"/>
</dbReference>
<evidence type="ECO:0000256" key="9">
    <source>
        <dbReference type="ARBA" id="ARBA00023136"/>
    </source>
</evidence>
<comment type="caution">
    <text evidence="15">The sequence shown here is derived from an EMBL/GenBank/DDBJ whole genome shotgun (WGS) entry which is preliminary data.</text>
</comment>
<evidence type="ECO:0000256" key="11">
    <source>
        <dbReference type="ARBA" id="ARBA00039098"/>
    </source>
</evidence>
<evidence type="ECO:0000259" key="14">
    <source>
        <dbReference type="PROSITE" id="PS50893"/>
    </source>
</evidence>
<dbReference type="InterPro" id="IPR013563">
    <property type="entry name" value="Oligopep_ABC_C"/>
</dbReference>
<evidence type="ECO:0000256" key="3">
    <source>
        <dbReference type="ARBA" id="ARBA00022448"/>
    </source>
</evidence>
<comment type="catalytic activity">
    <reaction evidence="13">
        <text>Ni(2+)(out) + ATP + H2O = Ni(2+)(in) + ADP + phosphate + H(+)</text>
        <dbReference type="Rhea" id="RHEA:15557"/>
        <dbReference type="ChEBI" id="CHEBI:15377"/>
        <dbReference type="ChEBI" id="CHEBI:15378"/>
        <dbReference type="ChEBI" id="CHEBI:30616"/>
        <dbReference type="ChEBI" id="CHEBI:43474"/>
        <dbReference type="ChEBI" id="CHEBI:49786"/>
        <dbReference type="ChEBI" id="CHEBI:456216"/>
        <dbReference type="EC" id="7.2.2.11"/>
    </reaction>
    <physiologicalReaction direction="left-to-right" evidence="13">
        <dbReference type="Rhea" id="RHEA:15558"/>
    </physiologicalReaction>
</comment>
<evidence type="ECO:0000256" key="12">
    <source>
        <dbReference type="ARBA" id="ARBA00044143"/>
    </source>
</evidence>
<keyword evidence="5" id="KW-0547">Nucleotide-binding</keyword>
<accession>A0A2G6E6L1</accession>
<dbReference type="EC" id="7.2.2.11" evidence="11"/>
<proteinExistence type="inferred from homology"/>
<dbReference type="GO" id="GO:0015413">
    <property type="term" value="F:ABC-type nickel transporter activity"/>
    <property type="evidence" value="ECO:0007669"/>
    <property type="project" value="UniProtKB-EC"/>
</dbReference>
<keyword evidence="3" id="KW-0813">Transport</keyword>
<evidence type="ECO:0000256" key="1">
    <source>
        <dbReference type="ARBA" id="ARBA00004202"/>
    </source>
</evidence>
<evidence type="ECO:0000256" key="13">
    <source>
        <dbReference type="ARBA" id="ARBA00048610"/>
    </source>
</evidence>
<protein>
    <recommendedName>
        <fullName evidence="12">Nickel import system ATP-binding protein NikD</fullName>
        <ecNumber evidence="11">7.2.2.11</ecNumber>
    </recommendedName>
</protein>
<dbReference type="Pfam" id="PF08352">
    <property type="entry name" value="oligo_HPY"/>
    <property type="match status" value="1"/>
</dbReference>
<dbReference type="InterPro" id="IPR027417">
    <property type="entry name" value="P-loop_NTPase"/>
</dbReference>
<dbReference type="SMART" id="SM00382">
    <property type="entry name" value="AAA"/>
    <property type="match status" value="1"/>
</dbReference>
<comment type="subunit">
    <text evidence="10">The complex is composed of two ATP-binding proteins (NikD and NikE), two transmembrane proteins (NikB and NikC) and a solute-binding protein (NikA).</text>
</comment>
<dbReference type="Gene3D" id="3.40.50.300">
    <property type="entry name" value="P-loop containing nucleotide triphosphate hydrolases"/>
    <property type="match status" value="1"/>
</dbReference>
<evidence type="ECO:0000256" key="7">
    <source>
        <dbReference type="ARBA" id="ARBA00022967"/>
    </source>
</evidence>
<dbReference type="NCBIfam" id="TIGR01727">
    <property type="entry name" value="oligo_HPY"/>
    <property type="match status" value="1"/>
</dbReference>
<sequence length="308" mass="34033">MLKLHNLSVEFLRYQRNGQRRPLTVISSLDLEVQAGHITAVLGSSGAGKSVLAHAILGILPKNVRMHGEIEFHGQALTQERIRRIRGKEIALIPQSTTFLNPLLRVGRQVCRASRLSGVEQKTASENSHAAFQRYHLGQEVNRLYPFQLSGGMARRVLTAAATAGKAELLIADEPTSGLDPHVSAESLAHLRELADQGKGVILITHDIQAALTVADTVTVFYAGTTLEIAANKDFQTPERLRHPYTRALLRALPQYDFTFVPGVQPSPEDLPAGCLFFPRCEHRQAKCEFERPGLEPLRGGYVRCFYA</sequence>
<keyword evidence="7" id="KW-1278">Translocase</keyword>
<keyword evidence="9" id="KW-0472">Membrane</keyword>
<evidence type="ECO:0000256" key="5">
    <source>
        <dbReference type="ARBA" id="ARBA00022741"/>
    </source>
</evidence>
<evidence type="ECO:0000313" key="16">
    <source>
        <dbReference type="Proteomes" id="UP000229740"/>
    </source>
</evidence>
<dbReference type="PANTHER" id="PTHR43297:SF13">
    <property type="entry name" value="NICKEL ABC TRANSPORTER, ATP-BINDING PROTEIN"/>
    <property type="match status" value="1"/>
</dbReference>